<feature type="region of interest" description="Disordered" evidence="1">
    <location>
        <begin position="1"/>
        <end position="26"/>
    </location>
</feature>
<name>C5E2R0_LACTC</name>
<feature type="compositionally biased region" description="Basic and acidic residues" evidence="1">
    <location>
        <begin position="1"/>
        <end position="19"/>
    </location>
</feature>
<keyword evidence="3" id="KW-1185">Reference proteome</keyword>
<gene>
    <name evidence="2" type="ordered locus">KLTH0H06996g</name>
</gene>
<dbReference type="RefSeq" id="XP_002556183.1">
    <property type="nucleotide sequence ID" value="XM_002556137.1"/>
</dbReference>
<reference evidence="2 3" key="1">
    <citation type="journal article" date="2009" name="Genome Res.">
        <title>Comparative genomics of protoploid Saccharomycetaceae.</title>
        <authorList>
            <consortium name="The Genolevures Consortium"/>
            <person name="Souciet J.-L."/>
            <person name="Dujon B."/>
            <person name="Gaillardin C."/>
            <person name="Johnston M."/>
            <person name="Baret P.V."/>
            <person name="Cliften P."/>
            <person name="Sherman D.J."/>
            <person name="Weissenbach J."/>
            <person name="Westhof E."/>
            <person name="Wincker P."/>
            <person name="Jubin C."/>
            <person name="Poulain J."/>
            <person name="Barbe V."/>
            <person name="Segurens B."/>
            <person name="Artiguenave F."/>
            <person name="Anthouard V."/>
            <person name="Vacherie B."/>
            <person name="Val M.-E."/>
            <person name="Fulton R.S."/>
            <person name="Minx P."/>
            <person name="Wilson R."/>
            <person name="Durrens P."/>
            <person name="Jean G."/>
            <person name="Marck C."/>
            <person name="Martin T."/>
            <person name="Nikolski M."/>
            <person name="Rolland T."/>
            <person name="Seret M.-L."/>
            <person name="Casaregola S."/>
            <person name="Despons L."/>
            <person name="Fairhead C."/>
            <person name="Fischer G."/>
            <person name="Lafontaine I."/>
            <person name="Leh V."/>
            <person name="Lemaire M."/>
            <person name="de Montigny J."/>
            <person name="Neuveglise C."/>
            <person name="Thierry A."/>
            <person name="Blanc-Lenfle I."/>
            <person name="Bleykasten C."/>
            <person name="Diffels J."/>
            <person name="Fritsch E."/>
            <person name="Frangeul L."/>
            <person name="Goeffon A."/>
            <person name="Jauniaux N."/>
            <person name="Kachouri-Lafond R."/>
            <person name="Payen C."/>
            <person name="Potier S."/>
            <person name="Pribylova L."/>
            <person name="Ozanne C."/>
            <person name="Richard G.-F."/>
            <person name="Sacerdot C."/>
            <person name="Straub M.-L."/>
            <person name="Talla E."/>
        </authorList>
    </citation>
    <scope>NUCLEOTIDE SEQUENCE [LARGE SCALE GENOMIC DNA]</scope>
    <source>
        <strain evidence="3">ATCC 56472 / CBS 6340 / NRRL Y-8284</strain>
    </source>
</reference>
<sequence>MSQETQESKLDSKQLPKEEPEPEVPVNYPALQWQKVESSIPVHTFTNYKLKLNGYVRKDKMRVEEPEDEPTSTTNNAEGHDVEHTSEHESESEAKNDDVRDHNTEERAGSADGEPETKSEEAQKESA</sequence>
<evidence type="ECO:0000313" key="3">
    <source>
        <dbReference type="Proteomes" id="UP000002036"/>
    </source>
</evidence>
<organism evidence="2 3">
    <name type="scientific">Lachancea thermotolerans (strain ATCC 56472 / CBS 6340 / NRRL Y-8284)</name>
    <name type="common">Yeast</name>
    <name type="synonym">Kluyveromyces thermotolerans</name>
    <dbReference type="NCBI Taxonomy" id="559295"/>
    <lineage>
        <taxon>Eukaryota</taxon>
        <taxon>Fungi</taxon>
        <taxon>Dikarya</taxon>
        <taxon>Ascomycota</taxon>
        <taxon>Saccharomycotina</taxon>
        <taxon>Saccharomycetes</taxon>
        <taxon>Saccharomycetales</taxon>
        <taxon>Saccharomycetaceae</taxon>
        <taxon>Lachancea</taxon>
    </lineage>
</organism>
<dbReference type="GeneID" id="8294500"/>
<evidence type="ECO:0000313" key="2">
    <source>
        <dbReference type="EMBL" id="CAR30321.1"/>
    </source>
</evidence>
<proteinExistence type="predicted"/>
<dbReference type="HOGENOM" id="CLU_1970940_0_0_1"/>
<feature type="compositionally biased region" description="Basic and acidic residues" evidence="1">
    <location>
        <begin position="78"/>
        <end position="127"/>
    </location>
</feature>
<protein>
    <submittedName>
        <fullName evidence="2">KLTH0H06996p</fullName>
    </submittedName>
</protein>
<dbReference type="OrthoDB" id="4036636at2759"/>
<feature type="region of interest" description="Disordered" evidence="1">
    <location>
        <begin position="51"/>
        <end position="127"/>
    </location>
</feature>
<dbReference type="KEGG" id="lth:KLTH0H06996g"/>
<evidence type="ECO:0000256" key="1">
    <source>
        <dbReference type="SAM" id="MobiDB-lite"/>
    </source>
</evidence>
<accession>C5E2R0</accession>
<dbReference type="EMBL" id="CU928180">
    <property type="protein sequence ID" value="CAR30321.1"/>
    <property type="molecule type" value="Genomic_DNA"/>
</dbReference>
<dbReference type="InParanoid" id="C5E2R0"/>
<dbReference type="Proteomes" id="UP000002036">
    <property type="component" value="Chromosome H"/>
</dbReference>
<dbReference type="AlphaFoldDB" id="C5E2R0"/>